<keyword evidence="2" id="KW-1185">Reference proteome</keyword>
<organism evidence="1 2">
    <name type="scientific">Prorocentrum cordatum</name>
    <dbReference type="NCBI Taxonomy" id="2364126"/>
    <lineage>
        <taxon>Eukaryota</taxon>
        <taxon>Sar</taxon>
        <taxon>Alveolata</taxon>
        <taxon>Dinophyceae</taxon>
        <taxon>Prorocentrales</taxon>
        <taxon>Prorocentraceae</taxon>
        <taxon>Prorocentrum</taxon>
    </lineage>
</organism>
<dbReference type="Proteomes" id="UP001189429">
    <property type="component" value="Unassembled WGS sequence"/>
</dbReference>
<gene>
    <name evidence="1" type="ORF">PCOR1329_LOCUS54177</name>
</gene>
<reference evidence="1" key="1">
    <citation type="submission" date="2023-10" db="EMBL/GenBank/DDBJ databases">
        <authorList>
            <person name="Chen Y."/>
            <person name="Shah S."/>
            <person name="Dougan E. K."/>
            <person name="Thang M."/>
            <person name="Chan C."/>
        </authorList>
    </citation>
    <scope>NUCLEOTIDE SEQUENCE [LARGE SCALE GENOMIC DNA]</scope>
</reference>
<dbReference type="EMBL" id="CAUYUJ010016616">
    <property type="protein sequence ID" value="CAK0867179.1"/>
    <property type="molecule type" value="Genomic_DNA"/>
</dbReference>
<evidence type="ECO:0000313" key="1">
    <source>
        <dbReference type="EMBL" id="CAK0867179.1"/>
    </source>
</evidence>
<protein>
    <submittedName>
        <fullName evidence="1">Uncharacterized protein</fullName>
    </submittedName>
</protein>
<evidence type="ECO:0000313" key="2">
    <source>
        <dbReference type="Proteomes" id="UP001189429"/>
    </source>
</evidence>
<accession>A0ABN9V300</accession>
<comment type="caution">
    <text evidence="1">The sequence shown here is derived from an EMBL/GenBank/DDBJ whole genome shotgun (WGS) entry which is preliminary data.</text>
</comment>
<sequence>MARVAVLQRARGPPRLLRQADSLAAFDPRLHGVRVTAVGRALQSLPRRLLLSYRAIEPCAGLVLDVQCLAADRHVRERCVTIARARSSSRAAVALPNIGATCPRSCRSK</sequence>
<name>A0ABN9V300_9DINO</name>
<proteinExistence type="predicted"/>